<accession>A0A0D5C2X7</accession>
<dbReference type="STRING" id="1580092.NADRNF5_1077"/>
<reference evidence="1 2" key="2">
    <citation type="journal article" date="2016" name="ISME J.">
        <title>Physiological and genomic characterization of two novel marine thaumarchaeal strains indicates niche differentiation.</title>
        <authorList>
            <person name="Bayer B."/>
            <person name="Vojvoda J."/>
            <person name="Offre P."/>
            <person name="Alves R.J."/>
            <person name="Elisabeth N.H."/>
            <person name="Garcia J.A."/>
            <person name="Volland J.M."/>
            <person name="Srivastava A."/>
            <person name="Schleper C."/>
            <person name="Herndl G.J."/>
        </authorList>
    </citation>
    <scope>NUCLEOTIDE SEQUENCE [LARGE SCALE GENOMIC DNA]</scope>
    <source>
        <strain evidence="1 2">NF5</strain>
    </source>
</reference>
<dbReference type="HOGENOM" id="CLU_3075144_0_0_2"/>
<proteinExistence type="predicted"/>
<gene>
    <name evidence="1" type="ORF">NADRNF5_1077</name>
</gene>
<dbReference type="EMBL" id="CP011070">
    <property type="protein sequence ID" value="AJW70767.1"/>
    <property type="molecule type" value="Genomic_DNA"/>
</dbReference>
<name>A0A0D5C2X7_9ARCH</name>
<protein>
    <submittedName>
        <fullName evidence="1">Uncharacterized protein</fullName>
    </submittedName>
</protein>
<dbReference type="RefSeq" id="WP_160289388.1">
    <property type="nucleotide sequence ID" value="NZ_CP011070.1"/>
</dbReference>
<dbReference type="AlphaFoldDB" id="A0A0D5C2X7"/>
<reference evidence="2" key="1">
    <citation type="submission" date="2015-03" db="EMBL/GenBank/DDBJ databases">
        <title>Characterization of two novel Thaumarchaeota isolated from the Northern Adriatic Sea.</title>
        <authorList>
            <person name="Bayer B."/>
            <person name="Vojvoda J."/>
            <person name="Offre P."/>
            <person name="Srivastava A."/>
            <person name="Elisabeth N."/>
            <person name="Garcia J.A.L."/>
            <person name="Schleper C."/>
            <person name="Herndl G.J."/>
        </authorList>
    </citation>
    <scope>NUCLEOTIDE SEQUENCE [LARGE SCALE GENOMIC DNA]</scope>
    <source>
        <strain evidence="2">NF5</strain>
    </source>
</reference>
<dbReference type="KEGG" id="nin:NADRNF5_1077"/>
<keyword evidence="2" id="KW-1185">Reference proteome</keyword>
<dbReference type="OrthoDB" id="354at2157"/>
<dbReference type="GeneID" id="43685829"/>
<sequence length="52" mass="5932">MGFKKGINKCVECEKKMKEDPDETGMCSKCGSEQTRIETAIYKELLNEGRFP</sequence>
<dbReference type="Proteomes" id="UP000032408">
    <property type="component" value="Chromosome"/>
</dbReference>
<organism evidence="1 2">
    <name type="scientific">Nitrosopumilus adriaticus</name>
    <dbReference type="NCBI Taxonomy" id="1580092"/>
    <lineage>
        <taxon>Archaea</taxon>
        <taxon>Nitrososphaerota</taxon>
        <taxon>Nitrososphaeria</taxon>
        <taxon>Nitrosopumilales</taxon>
        <taxon>Nitrosopumilaceae</taxon>
        <taxon>Nitrosopumilus</taxon>
    </lineage>
</organism>
<evidence type="ECO:0000313" key="2">
    <source>
        <dbReference type="Proteomes" id="UP000032408"/>
    </source>
</evidence>
<evidence type="ECO:0000313" key="1">
    <source>
        <dbReference type="EMBL" id="AJW70767.1"/>
    </source>
</evidence>